<dbReference type="InterPro" id="IPR026022">
    <property type="entry name" value="PhoU_dom"/>
</dbReference>
<evidence type="ECO:0000259" key="7">
    <source>
        <dbReference type="Pfam" id="PF01895"/>
    </source>
</evidence>
<accession>A0A0J9E1F2</accession>
<dbReference type="NCBIfam" id="NF037997">
    <property type="entry name" value="Na_Pi_symport"/>
    <property type="match status" value="1"/>
</dbReference>
<evidence type="ECO:0000256" key="4">
    <source>
        <dbReference type="ARBA" id="ARBA00022989"/>
    </source>
</evidence>
<dbReference type="AlphaFoldDB" id="A0A0J9E1F2"/>
<dbReference type="Pfam" id="PF02690">
    <property type="entry name" value="Na_Pi_cotrans"/>
    <property type="match status" value="2"/>
</dbReference>
<evidence type="ECO:0000256" key="2">
    <source>
        <dbReference type="ARBA" id="ARBA00022475"/>
    </source>
</evidence>
<evidence type="ECO:0000256" key="6">
    <source>
        <dbReference type="SAM" id="Phobius"/>
    </source>
</evidence>
<evidence type="ECO:0000256" key="5">
    <source>
        <dbReference type="ARBA" id="ARBA00023136"/>
    </source>
</evidence>
<evidence type="ECO:0000313" key="8">
    <source>
        <dbReference type="EMBL" id="KMW56517.1"/>
    </source>
</evidence>
<dbReference type="PATRIC" id="fig|1675527.3.peg.1557"/>
<protein>
    <submittedName>
        <fullName evidence="8">Sodium-dependent phosphate transporter</fullName>
    </submittedName>
</protein>
<comment type="subcellular location">
    <subcellularLocation>
        <location evidence="1">Cell membrane</location>
        <topology evidence="1">Multi-pass membrane protein</topology>
    </subcellularLocation>
</comment>
<keyword evidence="3 6" id="KW-0812">Transmembrane</keyword>
<dbReference type="GO" id="GO:0005436">
    <property type="term" value="F:sodium:phosphate symporter activity"/>
    <property type="evidence" value="ECO:0007669"/>
    <property type="project" value="InterPro"/>
</dbReference>
<feature type="transmembrane region" description="Helical" evidence="6">
    <location>
        <begin position="180"/>
        <end position="201"/>
    </location>
</feature>
<keyword evidence="4 6" id="KW-1133">Transmembrane helix</keyword>
<dbReference type="EMBL" id="LFTY01000002">
    <property type="protein sequence ID" value="KMW56517.1"/>
    <property type="molecule type" value="Genomic_DNA"/>
</dbReference>
<evidence type="ECO:0000313" key="9">
    <source>
        <dbReference type="Proteomes" id="UP000037178"/>
    </source>
</evidence>
<dbReference type="Gene3D" id="1.20.58.220">
    <property type="entry name" value="Phosphate transport system protein phou homolog 2, domain 2"/>
    <property type="match status" value="1"/>
</dbReference>
<proteinExistence type="predicted"/>
<dbReference type="STRING" id="1675527.AIOL_001471"/>
<keyword evidence="2" id="KW-1003">Cell membrane</keyword>
<dbReference type="InterPro" id="IPR003841">
    <property type="entry name" value="Na/Pi_transpt"/>
</dbReference>
<feature type="transmembrane region" description="Helical" evidence="6">
    <location>
        <begin position="33"/>
        <end position="54"/>
    </location>
</feature>
<organism evidence="8 9">
    <name type="scientific">Candidatus Rhodobacter oscarellae</name>
    <dbReference type="NCBI Taxonomy" id="1675527"/>
    <lineage>
        <taxon>Bacteria</taxon>
        <taxon>Pseudomonadati</taxon>
        <taxon>Pseudomonadota</taxon>
        <taxon>Alphaproteobacteria</taxon>
        <taxon>Rhodobacterales</taxon>
        <taxon>Rhodobacter group</taxon>
        <taxon>Rhodobacter</taxon>
    </lineage>
</organism>
<evidence type="ECO:0000256" key="3">
    <source>
        <dbReference type="ARBA" id="ARBA00022692"/>
    </source>
</evidence>
<dbReference type="GO" id="GO:0005886">
    <property type="term" value="C:plasma membrane"/>
    <property type="evidence" value="ECO:0007669"/>
    <property type="project" value="UniProtKB-SubCell"/>
</dbReference>
<dbReference type="GO" id="GO:0044341">
    <property type="term" value="P:sodium-dependent phosphate transport"/>
    <property type="evidence" value="ECO:0007669"/>
    <property type="project" value="InterPro"/>
</dbReference>
<feature type="domain" description="PhoU" evidence="7">
    <location>
        <begin position="271"/>
        <end position="349"/>
    </location>
</feature>
<sequence>MAAFVSLGTLGMPAGLALLLGADLGSAIAARILLAPIGALIPFLLVIGVPLYLSKHAPKRRQAGRILVGLALVLLALGLIRDATVPLREAKLVGDIVEYLGRDLYAAFLIGAVLAWAVHSSVAAVLMIVTFAAEGMLPAQGAAALVLGANLGGSMIPFTLTLSEKMDVRRIVVANLLARGVGAAVVLFALNLVPSALGYLGETAGGQAINLHLAYNLGVVLLGLPVLSLLLKMSAFFVRVDVAEPAQRTSALDDRVLDSPDQALACATREIIRMGETVVDMAASVVALIHAWQPQNADQIGEAEQEVDELHLAIKLYVAQIQKAKLTEQQSKRAMELAKIAGNLEEAANLVSGNLVDLARKLSIDGLSFSDAGLRELSDFHARVLANLQLSLNVLVTSDADASRQLVEEKDMVRAEEQRLQKRHLRRLRKGNMASIETTNIHQEALRVLKQINALFAYVGYPIVEDTGDLLSSRLLSRPNQ</sequence>
<name>A0A0J9E1F2_9RHOB</name>
<comment type="caution">
    <text evidence="8">The sequence shown here is derived from an EMBL/GenBank/DDBJ whole genome shotgun (WGS) entry which is preliminary data.</text>
</comment>
<evidence type="ECO:0000256" key="1">
    <source>
        <dbReference type="ARBA" id="ARBA00004651"/>
    </source>
</evidence>
<dbReference type="Pfam" id="PF01895">
    <property type="entry name" value="PhoU"/>
    <property type="match status" value="1"/>
</dbReference>
<dbReference type="SUPFAM" id="SSF109755">
    <property type="entry name" value="PhoU-like"/>
    <property type="match status" value="1"/>
</dbReference>
<dbReference type="Proteomes" id="UP000037178">
    <property type="component" value="Unassembled WGS sequence"/>
</dbReference>
<reference evidence="8 9" key="1">
    <citation type="submission" date="2015-06" db="EMBL/GenBank/DDBJ databases">
        <title>Draft genome sequence of an Alphaproteobacteria species associated to the Mediterranean sponge Oscarella lobularis.</title>
        <authorList>
            <person name="Jourda C."/>
            <person name="Santini S."/>
            <person name="Claverie J.-M."/>
        </authorList>
    </citation>
    <scope>NUCLEOTIDE SEQUENCE [LARGE SCALE GENOMIC DNA]</scope>
    <source>
        <strain evidence="8">IGS</strain>
    </source>
</reference>
<feature type="transmembrane region" description="Helical" evidence="6">
    <location>
        <begin position="66"/>
        <end position="84"/>
    </location>
</feature>
<keyword evidence="5 6" id="KW-0472">Membrane</keyword>
<dbReference type="InterPro" id="IPR038078">
    <property type="entry name" value="PhoU-like_sf"/>
</dbReference>
<feature type="transmembrane region" description="Helical" evidence="6">
    <location>
        <begin position="104"/>
        <end position="129"/>
    </location>
</feature>
<feature type="transmembrane region" description="Helical" evidence="6">
    <location>
        <begin position="213"/>
        <end position="238"/>
    </location>
</feature>
<keyword evidence="9" id="KW-1185">Reference proteome</keyword>
<gene>
    <name evidence="8" type="ORF">AIOL_001471</name>
</gene>